<name>A0A7X2H985_9BACL</name>
<keyword evidence="2" id="KW-0560">Oxidoreductase</keyword>
<gene>
    <name evidence="2" type="primary">proC</name>
    <name evidence="6" type="ORF">GJB61_22645</name>
</gene>
<dbReference type="InterPro" id="IPR029036">
    <property type="entry name" value="P5CR_dimer"/>
</dbReference>
<dbReference type="InterPro" id="IPR008927">
    <property type="entry name" value="6-PGluconate_DH-like_C_sf"/>
</dbReference>
<protein>
    <recommendedName>
        <fullName evidence="2">Pyrroline-5-carboxylate reductase</fullName>
        <shortName evidence="2">P5C reductase</shortName>
        <shortName evidence="2">P5CR</shortName>
        <ecNumber evidence="2">1.5.1.2</ecNumber>
    </recommendedName>
    <alternativeName>
        <fullName evidence="2">PCA reductase</fullName>
    </alternativeName>
</protein>
<dbReference type="Gene3D" id="3.40.50.720">
    <property type="entry name" value="NAD(P)-binding Rossmann-like Domain"/>
    <property type="match status" value="1"/>
</dbReference>
<dbReference type="PANTHER" id="PTHR11645:SF51">
    <property type="entry name" value="COME OPERON PROTEIN 4"/>
    <property type="match status" value="1"/>
</dbReference>
<comment type="pathway">
    <text evidence="2">Amino-acid biosynthesis; L-proline biosynthesis; L-proline from L-glutamate 5-semialdehyde: step 1/1.</text>
</comment>
<evidence type="ECO:0000259" key="4">
    <source>
        <dbReference type="Pfam" id="PF03807"/>
    </source>
</evidence>
<comment type="caution">
    <text evidence="6">The sequence shown here is derived from an EMBL/GenBank/DDBJ whole genome shotgun (WGS) entry which is preliminary data.</text>
</comment>
<dbReference type="Gene3D" id="1.10.3730.10">
    <property type="entry name" value="ProC C-terminal domain-like"/>
    <property type="match status" value="1"/>
</dbReference>
<reference evidence="6 7" key="1">
    <citation type="submission" date="2019-11" db="EMBL/GenBank/DDBJ databases">
        <title>Paenibacillus monticola sp. nov., a novel PGPR strain isolated from mountain sample in China.</title>
        <authorList>
            <person name="Zhao Q."/>
            <person name="Li H.-P."/>
            <person name="Zhang J.-L."/>
        </authorList>
    </citation>
    <scope>NUCLEOTIDE SEQUENCE [LARGE SCALE GENOMIC DNA]</scope>
    <source>
        <strain evidence="6 7">LC-T2</strain>
    </source>
</reference>
<dbReference type="SUPFAM" id="SSF48179">
    <property type="entry name" value="6-phosphogluconate dehydrogenase C-terminal domain-like"/>
    <property type="match status" value="1"/>
</dbReference>
<sequence>MKVGFIGTGSMGSLLIDAFLSSGALKPKDVLASNRSPKRLLQLADRHPGLSICGSNHDTAAGSDIVFLCVKPLEFKALTDEIGSCLRSEQIVVSITSPVQLYHLESVLPSKIAKVIPSITHCVKSGTSLCVFGSRLNKEDRLVLLHLLSFIGVPLEISETHTRIASDFSSCGPAFLSYFIERWIEAAVEATGIEEMLISRLAGEMLLGTGKLLTEGEFTPQELQERVAVRGGITAEALNHLRNSLEGVFERLITTTHDKYDEDVAKLDLQFGHSGIIVESPLDR</sequence>
<dbReference type="NCBIfam" id="NF005814">
    <property type="entry name" value="PRK07680.1"/>
    <property type="match status" value="1"/>
</dbReference>
<evidence type="ECO:0000313" key="6">
    <source>
        <dbReference type="EMBL" id="MRN55786.1"/>
    </source>
</evidence>
<dbReference type="InterPro" id="IPR036291">
    <property type="entry name" value="NAD(P)-bd_dom_sf"/>
</dbReference>
<dbReference type="EC" id="1.5.1.2" evidence="2"/>
<comment type="catalytic activity">
    <reaction evidence="2">
        <text>L-proline + NAD(+) = (S)-1-pyrroline-5-carboxylate + NADH + 2 H(+)</text>
        <dbReference type="Rhea" id="RHEA:14105"/>
        <dbReference type="ChEBI" id="CHEBI:15378"/>
        <dbReference type="ChEBI" id="CHEBI:17388"/>
        <dbReference type="ChEBI" id="CHEBI:57540"/>
        <dbReference type="ChEBI" id="CHEBI:57945"/>
        <dbReference type="ChEBI" id="CHEBI:60039"/>
        <dbReference type="EC" id="1.5.1.2"/>
    </reaction>
</comment>
<evidence type="ECO:0000313" key="7">
    <source>
        <dbReference type="Proteomes" id="UP000463051"/>
    </source>
</evidence>
<evidence type="ECO:0000259" key="5">
    <source>
        <dbReference type="Pfam" id="PF14748"/>
    </source>
</evidence>
<dbReference type="Pfam" id="PF03807">
    <property type="entry name" value="F420_oxidored"/>
    <property type="match status" value="1"/>
</dbReference>
<keyword evidence="7" id="KW-1185">Reference proteome</keyword>
<keyword evidence="2" id="KW-0963">Cytoplasm</keyword>
<feature type="binding site" evidence="3">
    <location>
        <position position="56"/>
    </location>
    <ligand>
        <name>NADPH</name>
        <dbReference type="ChEBI" id="CHEBI:57783"/>
    </ligand>
</feature>
<dbReference type="GO" id="GO:0005737">
    <property type="term" value="C:cytoplasm"/>
    <property type="evidence" value="ECO:0007669"/>
    <property type="project" value="UniProtKB-SubCell"/>
</dbReference>
<dbReference type="SUPFAM" id="SSF51735">
    <property type="entry name" value="NAD(P)-binding Rossmann-fold domains"/>
    <property type="match status" value="1"/>
</dbReference>
<dbReference type="PANTHER" id="PTHR11645">
    <property type="entry name" value="PYRROLINE-5-CARBOXYLATE REDUCTASE"/>
    <property type="match status" value="1"/>
</dbReference>
<dbReference type="Pfam" id="PF14748">
    <property type="entry name" value="P5CR_dimer"/>
    <property type="match status" value="1"/>
</dbReference>
<feature type="binding site" evidence="3">
    <location>
        <begin position="6"/>
        <end position="11"/>
    </location>
    <ligand>
        <name>NADP(+)</name>
        <dbReference type="ChEBI" id="CHEBI:58349"/>
    </ligand>
</feature>
<dbReference type="Proteomes" id="UP000463051">
    <property type="component" value="Unassembled WGS sequence"/>
</dbReference>
<comment type="catalytic activity">
    <reaction evidence="2">
        <text>L-proline + NADP(+) = (S)-1-pyrroline-5-carboxylate + NADPH + 2 H(+)</text>
        <dbReference type="Rhea" id="RHEA:14109"/>
        <dbReference type="ChEBI" id="CHEBI:15378"/>
        <dbReference type="ChEBI" id="CHEBI:17388"/>
        <dbReference type="ChEBI" id="CHEBI:57783"/>
        <dbReference type="ChEBI" id="CHEBI:58349"/>
        <dbReference type="ChEBI" id="CHEBI:60039"/>
        <dbReference type="EC" id="1.5.1.2"/>
    </reaction>
</comment>
<dbReference type="RefSeq" id="WP_154121278.1">
    <property type="nucleotide sequence ID" value="NZ_WJXB01000010.1"/>
</dbReference>
<dbReference type="GO" id="GO:0004735">
    <property type="term" value="F:pyrroline-5-carboxylate reductase activity"/>
    <property type="evidence" value="ECO:0007669"/>
    <property type="project" value="UniProtKB-UniRule"/>
</dbReference>
<organism evidence="6 7">
    <name type="scientific">Paenibacillus monticola</name>
    <dbReference type="NCBI Taxonomy" id="2666075"/>
    <lineage>
        <taxon>Bacteria</taxon>
        <taxon>Bacillati</taxon>
        <taxon>Bacillota</taxon>
        <taxon>Bacilli</taxon>
        <taxon>Bacillales</taxon>
        <taxon>Paenibacillaceae</taxon>
        <taxon>Paenibacillus</taxon>
    </lineage>
</organism>
<comment type="similarity">
    <text evidence="1 2">Belongs to the pyrroline-5-carboxylate reductase family.</text>
</comment>
<dbReference type="HAMAP" id="MF_01925">
    <property type="entry name" value="P5C_reductase"/>
    <property type="match status" value="1"/>
</dbReference>
<comment type="function">
    <text evidence="2">Catalyzes the reduction of 1-pyrroline-5-carboxylate (PCA) to L-proline.</text>
</comment>
<feature type="domain" description="Pyrroline-5-carboxylate reductase dimerisation" evidence="5">
    <location>
        <begin position="159"/>
        <end position="262"/>
    </location>
</feature>
<comment type="subcellular location">
    <subcellularLocation>
        <location evidence="2">Cytoplasm</location>
    </subcellularLocation>
</comment>
<keyword evidence="2 3" id="KW-0521">NADP</keyword>
<evidence type="ECO:0000256" key="2">
    <source>
        <dbReference type="HAMAP-Rule" id="MF_01925"/>
    </source>
</evidence>
<dbReference type="EMBL" id="WJXB01000010">
    <property type="protein sequence ID" value="MRN55786.1"/>
    <property type="molecule type" value="Genomic_DNA"/>
</dbReference>
<evidence type="ECO:0000256" key="3">
    <source>
        <dbReference type="PIRSR" id="PIRSR000193-1"/>
    </source>
</evidence>
<proteinExistence type="inferred from homology"/>
<accession>A0A7X2H985</accession>
<keyword evidence="2" id="KW-0641">Proline biosynthesis</keyword>
<dbReference type="UniPathway" id="UPA00098">
    <property type="reaction ID" value="UER00361"/>
</dbReference>
<keyword evidence="2" id="KW-0028">Amino-acid biosynthesis</keyword>
<evidence type="ECO:0000256" key="1">
    <source>
        <dbReference type="ARBA" id="ARBA00005525"/>
    </source>
</evidence>
<feature type="domain" description="Pyrroline-5-carboxylate reductase catalytic N-terminal" evidence="4">
    <location>
        <begin position="2"/>
        <end position="97"/>
    </location>
</feature>
<dbReference type="InterPro" id="IPR000304">
    <property type="entry name" value="Pyrroline-COOH_reductase"/>
</dbReference>
<dbReference type="GO" id="GO:0055129">
    <property type="term" value="P:L-proline biosynthetic process"/>
    <property type="evidence" value="ECO:0007669"/>
    <property type="project" value="UniProtKB-UniRule"/>
</dbReference>
<dbReference type="PIRSF" id="PIRSF000193">
    <property type="entry name" value="Pyrrol-5-carb_rd"/>
    <property type="match status" value="1"/>
</dbReference>
<dbReference type="InterPro" id="IPR028939">
    <property type="entry name" value="P5C_Rdtase_cat_N"/>
</dbReference>
<dbReference type="AlphaFoldDB" id="A0A7X2H985"/>